<comment type="caution">
    <text evidence="8">The sequence shown here is derived from an EMBL/GenBank/DDBJ whole genome shotgun (WGS) entry which is preliminary data.</text>
</comment>
<dbReference type="Gene3D" id="1.10.287.1060">
    <property type="entry name" value="ESAT-6-like"/>
    <property type="match status" value="1"/>
</dbReference>
<accession>A0ABU2JLG2</accession>
<dbReference type="InterPro" id="IPR056823">
    <property type="entry name" value="TEN-like_YD-shell"/>
</dbReference>
<gene>
    <name evidence="8" type="ORF">RM844_05920</name>
</gene>
<reference evidence="9" key="1">
    <citation type="submission" date="2023-07" db="EMBL/GenBank/DDBJ databases">
        <title>30 novel species of actinomycetes from the DSMZ collection.</title>
        <authorList>
            <person name="Nouioui I."/>
        </authorList>
    </citation>
    <scope>NUCLEOTIDE SEQUENCE [LARGE SCALE GENOMIC DNA]</scope>
    <source>
        <strain evidence="9">DSM 44915</strain>
    </source>
</reference>
<dbReference type="InterPro" id="IPR045351">
    <property type="entry name" value="DUF6531"/>
</dbReference>
<organism evidence="8 9">
    <name type="scientific">Streptomyces chisholmiae</name>
    <dbReference type="NCBI Taxonomy" id="3075540"/>
    <lineage>
        <taxon>Bacteria</taxon>
        <taxon>Bacillati</taxon>
        <taxon>Actinomycetota</taxon>
        <taxon>Actinomycetes</taxon>
        <taxon>Kitasatosporales</taxon>
        <taxon>Streptomycetaceae</taxon>
        <taxon>Streptomyces</taxon>
    </lineage>
</organism>
<evidence type="ECO:0000256" key="1">
    <source>
        <dbReference type="ARBA" id="ARBA00022737"/>
    </source>
</evidence>
<dbReference type="Pfam" id="PF21725">
    <property type="entry name" value="T7SS_signal"/>
    <property type="match status" value="1"/>
</dbReference>
<dbReference type="PANTHER" id="PTHR32305">
    <property type="match status" value="1"/>
</dbReference>
<dbReference type="EMBL" id="JAVREO010000003">
    <property type="protein sequence ID" value="MDT0265825.1"/>
    <property type="molecule type" value="Genomic_DNA"/>
</dbReference>
<feature type="transmembrane region" description="Helical" evidence="4">
    <location>
        <begin position="245"/>
        <end position="274"/>
    </location>
</feature>
<evidence type="ECO:0000256" key="3">
    <source>
        <dbReference type="SAM" id="MobiDB-lite"/>
    </source>
</evidence>
<dbReference type="Gene3D" id="2.180.10.10">
    <property type="entry name" value="RHS repeat-associated core"/>
    <property type="match status" value="2"/>
</dbReference>
<dbReference type="InterPro" id="IPR022385">
    <property type="entry name" value="Rhs_assc_core"/>
</dbReference>
<dbReference type="Pfam" id="PF20148">
    <property type="entry name" value="DUF6531"/>
    <property type="match status" value="1"/>
</dbReference>
<dbReference type="PANTHER" id="PTHR32305:SF15">
    <property type="entry name" value="PROTEIN RHSA-RELATED"/>
    <property type="match status" value="1"/>
</dbReference>
<feature type="domain" description="Teneurin-like YD-shell" evidence="7">
    <location>
        <begin position="1093"/>
        <end position="1351"/>
    </location>
</feature>
<feature type="region of interest" description="Disordered" evidence="3">
    <location>
        <begin position="1392"/>
        <end position="1411"/>
    </location>
</feature>
<dbReference type="InterPro" id="IPR050708">
    <property type="entry name" value="T6SS_VgrG/RHS"/>
</dbReference>
<evidence type="ECO:0000256" key="4">
    <source>
        <dbReference type="SAM" id="Phobius"/>
    </source>
</evidence>
<dbReference type="InterPro" id="IPR029013">
    <property type="entry name" value="HP0062-like_sf"/>
</dbReference>
<keyword evidence="4" id="KW-0472">Membrane</keyword>
<keyword evidence="4" id="KW-1133">Transmembrane helix</keyword>
<proteinExistence type="predicted"/>
<feature type="domain" description="Putative T7SS secretion signal" evidence="6">
    <location>
        <begin position="18"/>
        <end position="189"/>
    </location>
</feature>
<dbReference type="InterPro" id="IPR031325">
    <property type="entry name" value="RHS_repeat"/>
</dbReference>
<feature type="region of interest" description="Disordered" evidence="3">
    <location>
        <begin position="135"/>
        <end position="157"/>
    </location>
</feature>
<evidence type="ECO:0000313" key="8">
    <source>
        <dbReference type="EMBL" id="MDT0265825.1"/>
    </source>
</evidence>
<dbReference type="InterPro" id="IPR006530">
    <property type="entry name" value="YD"/>
</dbReference>
<evidence type="ECO:0000259" key="5">
    <source>
        <dbReference type="Pfam" id="PF20148"/>
    </source>
</evidence>
<feature type="region of interest" description="Disordered" evidence="3">
    <location>
        <begin position="1513"/>
        <end position="1539"/>
    </location>
</feature>
<dbReference type="Pfam" id="PF25023">
    <property type="entry name" value="TEN_YD-shell"/>
    <property type="match status" value="1"/>
</dbReference>
<feature type="domain" description="DUF6531" evidence="5">
    <location>
        <begin position="350"/>
        <end position="422"/>
    </location>
</feature>
<evidence type="ECO:0000259" key="7">
    <source>
        <dbReference type="Pfam" id="PF25023"/>
    </source>
</evidence>
<feature type="region of interest" description="Disordered" evidence="3">
    <location>
        <begin position="1"/>
        <end position="21"/>
    </location>
</feature>
<dbReference type="InterPro" id="IPR049082">
    <property type="entry name" value="T7SS_signal"/>
</dbReference>
<name>A0ABU2JLG2_9ACTN</name>
<dbReference type="Pfam" id="PF05593">
    <property type="entry name" value="RHS_repeat"/>
    <property type="match status" value="5"/>
</dbReference>
<dbReference type="NCBIfam" id="TIGR03696">
    <property type="entry name" value="Rhs_assc_core"/>
    <property type="match status" value="1"/>
</dbReference>
<feature type="coiled-coil region" evidence="2">
    <location>
        <begin position="165"/>
        <end position="209"/>
    </location>
</feature>
<keyword evidence="9" id="KW-1185">Reference proteome</keyword>
<keyword evidence="4" id="KW-0812">Transmembrane</keyword>
<feature type="compositionally biased region" description="Basic and acidic residues" evidence="3">
    <location>
        <begin position="10"/>
        <end position="21"/>
    </location>
</feature>
<keyword evidence="1" id="KW-0677">Repeat</keyword>
<dbReference type="SUPFAM" id="SSF158414">
    <property type="entry name" value="HP0062-like"/>
    <property type="match status" value="1"/>
</dbReference>
<protein>
    <submittedName>
        <fullName evidence="8">DUF6531 domain-containing protein</fullName>
    </submittedName>
</protein>
<evidence type="ECO:0000313" key="9">
    <source>
        <dbReference type="Proteomes" id="UP001183410"/>
    </source>
</evidence>
<dbReference type="RefSeq" id="WP_311665570.1">
    <property type="nucleotide sequence ID" value="NZ_JAVREO010000003.1"/>
</dbReference>
<dbReference type="Proteomes" id="UP001183410">
    <property type="component" value="Unassembled WGS sequence"/>
</dbReference>
<sequence>MRAFDWSPVDMDRDPTPGDPDEVRELADDLQHFADDVGEALGKIRGMAGERAMLDWAGLSADAFRREFDGVPDNLTKLEDSYSLCAQALHTYWPKLQTAQGMADRALDRAIAAQTDLVAAQSALGDATDWVGRAAEESERLQRGGERDNVEPPDEHTVRAAARDQQAAETAASAAQGRVDSAEERLSAARQLALEAQEMREEAARECARDIGEASDAGIQNRRWWEKAIDWVTDNWDTLVEICKVVVAVLGVVVLIIGGPLTWVVLAAAVVVLADTLIKYARGEVGLLDVAFAALDCIPGGRGITTAAGLAAGMRNMGRSIRNIGRGGLRGADDVPVPHDVPPSGRCVNGHPVDMVSGEMITQETDVILPGVLPVVLRRTYLSTYQWGRFFGASWASTLDERLEIDEEGVRFATEDGMILVYPIPRPGRPTLPTSNSRRPLTWSGRVGDRMLITDPDSGWTRHFAPMARAPQGTSAFTLYLVEITDRNGNRVSIDRDEAGLPQAVRHAAYHIDVDIRSDRILRLRLRDASGEYDGTELRRYAYTVDGLLREDYNSSGIPTVFDYDERARIICHTDRNGHWYRFAYDDQSRCVVGEGEEGVLSCVITYDSAQRSTRYTDSRGHTRTYRHDDRFRLVEVIDPLGGVVRNTFDEAGRLVARTDPLGHTRRQDHDDEGNLVAIQTPDGNVTRAAYNERHQVVQAVMPDGRVWRHDYDDSGNHVFTRDPSGTETRYAYDATGALVGVTDAAGRTSRARANAAGLPVRFTDARGAVSGIVRDAFGRVTCFTDPLGHTTRFGWTVEGKIAWRQDQTGNRETWEWDGEGNLVSHTDRAGSRTRYAVGPFGQVTSQTKDSDSGYAFAYDTELNLLRVTNPAGQVWTYTYDAANRVASETDFGGRALNYEVDAAGGLVSRTNGADERILFCRDELGRTVEMYHDGVTAYFTYDSSGNIVREANSEVVVEREYSPVGLLLSEAVNGRRTTFTYDALGRRTGRRTPSGIESTWTYDASGSPLTLITAGHRIDFEFDHALRERVRRLPGGAQLTQSWNEAGLLVEQRLARATEQAEEALLEHRTYAYRPDGVLTAIDELTSGTRRFDLDTHGRVTAVNGRNWTETYAYDAIGNISAATTPGTGDERAERTHRGTRITHSGRTRYERDPEGRVVRIVHRLLNGQKRQRGFSWDSQSRLVGATTPEGIRWRYVYDPAGRRVAKQRLDSRGGVADQTLFVWDGARLIEQITDGGHATSWDYAPGSHRPLAQVDRTDIDVRFHAIVADLSGAPTELVSAEGNIAWRHRTTLWGIPLPGRAHDETSVPATGGVECPLRFPGQYADAETGWHYNYQRYYDPQVGQYATADPLGLAPGPHDSGYVPNPYSASDPLGLAWQDPNNGMRFGRDPSLPPPAEGGREFTRGNQYPSEYWQGTHDYMTANYTDEGRAAGGTPLDSDGNRIPRDQLTWRDGANNVIWDPHANNPKPFSRTVTYEHLDPVVEHWNNTGRFSDRATRNSFYNHTERIEPMDWSQNSAGGGRMTTEYIQETGPGYSCS</sequence>
<evidence type="ECO:0000256" key="2">
    <source>
        <dbReference type="SAM" id="Coils"/>
    </source>
</evidence>
<evidence type="ECO:0000259" key="6">
    <source>
        <dbReference type="Pfam" id="PF21725"/>
    </source>
</evidence>
<keyword evidence="2" id="KW-0175">Coiled coil</keyword>
<dbReference type="NCBIfam" id="TIGR01643">
    <property type="entry name" value="YD_repeat_2x"/>
    <property type="match status" value="10"/>
</dbReference>